<proteinExistence type="predicted"/>
<evidence type="ECO:0000313" key="1">
    <source>
        <dbReference type="EMBL" id="KAB0369648.1"/>
    </source>
</evidence>
<reference evidence="1 2" key="1">
    <citation type="submission" date="2019-06" db="EMBL/GenBank/DDBJ databases">
        <title>Discovery of a novel chromosome fission-fusion reversal in muntjac.</title>
        <authorList>
            <person name="Mudd A.B."/>
            <person name="Bredeson J.V."/>
            <person name="Baum R."/>
            <person name="Hockemeyer D."/>
            <person name="Rokhsar D.S."/>
        </authorList>
    </citation>
    <scope>NUCLEOTIDE SEQUENCE [LARGE SCALE GENOMIC DNA]</scope>
    <source>
        <strain evidence="1">UCam_UCB_Mr</strain>
        <tissue evidence="1">Fibroblast cell line</tissue>
    </source>
</reference>
<protein>
    <submittedName>
        <fullName evidence="1">Uncharacterized protein</fullName>
    </submittedName>
</protein>
<dbReference type="EMBL" id="VCEB01000015">
    <property type="protein sequence ID" value="KAB0369648.1"/>
    <property type="molecule type" value="Genomic_DNA"/>
</dbReference>
<feature type="non-terminal residue" evidence="1">
    <location>
        <position position="1"/>
    </location>
</feature>
<comment type="caution">
    <text evidence="1">The sequence shown here is derived from an EMBL/GenBank/DDBJ whole genome shotgun (WGS) entry which is preliminary data.</text>
</comment>
<evidence type="ECO:0000313" key="2">
    <source>
        <dbReference type="Proteomes" id="UP000326062"/>
    </source>
</evidence>
<organism evidence="1 2">
    <name type="scientific">Muntiacus reevesi</name>
    <name type="common">Reeves' muntjac</name>
    <name type="synonym">Cervus reevesi</name>
    <dbReference type="NCBI Taxonomy" id="9886"/>
    <lineage>
        <taxon>Eukaryota</taxon>
        <taxon>Metazoa</taxon>
        <taxon>Chordata</taxon>
        <taxon>Craniata</taxon>
        <taxon>Vertebrata</taxon>
        <taxon>Euteleostomi</taxon>
        <taxon>Mammalia</taxon>
        <taxon>Eutheria</taxon>
        <taxon>Laurasiatheria</taxon>
        <taxon>Artiodactyla</taxon>
        <taxon>Ruminantia</taxon>
        <taxon>Pecora</taxon>
        <taxon>Cervidae</taxon>
        <taxon>Muntiacinae</taxon>
        <taxon>Muntiacus</taxon>
    </lineage>
</organism>
<dbReference type="AlphaFoldDB" id="A0A5N3X920"/>
<accession>A0A5N3X920</accession>
<dbReference type="Proteomes" id="UP000326062">
    <property type="component" value="Chromosome 13"/>
</dbReference>
<name>A0A5N3X920_MUNRE</name>
<gene>
    <name evidence="1" type="ORF">FD755_018641</name>
</gene>
<sequence>PISSSPPQHPKKSSYVGPIPQWIHIISSRMQPCFASNPSKASWKVVRLHLGSMLEMCEQSNETENLCLFSWSIDQKQPKKSQWEALSTSLNTVSSLCSSAVHCWPSLLSQSALQLNSKPEGSFQYPASYHSNQTLALGETAPSQLPARSTQARGAGQSFSQCPATLESCSRCCE</sequence>
<keyword evidence="2" id="KW-1185">Reference proteome</keyword>